<name>A0A7J0ERW4_9ERIC</name>
<gene>
    <name evidence="1" type="ORF">Acr_06g0011130</name>
</gene>
<comment type="caution">
    <text evidence="1">The sequence shown here is derived from an EMBL/GenBank/DDBJ whole genome shotgun (WGS) entry which is preliminary data.</text>
</comment>
<organism evidence="1 2">
    <name type="scientific">Actinidia rufa</name>
    <dbReference type="NCBI Taxonomy" id="165716"/>
    <lineage>
        <taxon>Eukaryota</taxon>
        <taxon>Viridiplantae</taxon>
        <taxon>Streptophyta</taxon>
        <taxon>Embryophyta</taxon>
        <taxon>Tracheophyta</taxon>
        <taxon>Spermatophyta</taxon>
        <taxon>Magnoliopsida</taxon>
        <taxon>eudicotyledons</taxon>
        <taxon>Gunneridae</taxon>
        <taxon>Pentapetalae</taxon>
        <taxon>asterids</taxon>
        <taxon>Ericales</taxon>
        <taxon>Actinidiaceae</taxon>
        <taxon>Actinidia</taxon>
    </lineage>
</organism>
<dbReference type="Proteomes" id="UP000585474">
    <property type="component" value="Unassembled WGS sequence"/>
</dbReference>
<reference evidence="1 2" key="1">
    <citation type="submission" date="2019-07" db="EMBL/GenBank/DDBJ databases">
        <title>De Novo Assembly of kiwifruit Actinidia rufa.</title>
        <authorList>
            <person name="Sugita-Konishi S."/>
            <person name="Sato K."/>
            <person name="Mori E."/>
            <person name="Abe Y."/>
            <person name="Kisaki G."/>
            <person name="Hamano K."/>
            <person name="Suezawa K."/>
            <person name="Otani M."/>
            <person name="Fukuda T."/>
            <person name="Manabe T."/>
            <person name="Gomi K."/>
            <person name="Tabuchi M."/>
            <person name="Akimitsu K."/>
            <person name="Kataoka I."/>
        </authorList>
    </citation>
    <scope>NUCLEOTIDE SEQUENCE [LARGE SCALE GENOMIC DNA]</scope>
    <source>
        <strain evidence="2">cv. Fuchu</strain>
    </source>
</reference>
<protein>
    <submittedName>
        <fullName evidence="1">Uncharacterized protein</fullName>
    </submittedName>
</protein>
<dbReference type="OrthoDB" id="1302575at2759"/>
<dbReference type="EMBL" id="BJWL01000006">
    <property type="protein sequence ID" value="GFY89173.1"/>
    <property type="molecule type" value="Genomic_DNA"/>
</dbReference>
<sequence length="185" mass="20490">MTSPGFGVKLSLPHIFSGLLRNPFIARYGTDRGYPRPWLRDRVHGGGMTTMPSFLARKRRDRETKSPICIVVTPVDSTKSLPHLPLQLRWLDVSANHFNSSGALPNLYSETSPTFLKVLQAHTSLIISSQLSEEVDKLMYMNAYSRMKNDGACDSSPSHGYAVATFHPSATIIPLFAIDVVFGQP</sequence>
<proteinExistence type="predicted"/>
<accession>A0A7J0ERW4</accession>
<dbReference type="AlphaFoldDB" id="A0A7J0ERW4"/>
<keyword evidence="2" id="KW-1185">Reference proteome</keyword>
<evidence type="ECO:0000313" key="2">
    <source>
        <dbReference type="Proteomes" id="UP000585474"/>
    </source>
</evidence>
<evidence type="ECO:0000313" key="1">
    <source>
        <dbReference type="EMBL" id="GFY89173.1"/>
    </source>
</evidence>